<sequence>MSYAIQFAQTGEADVLQKVNVELEDPGADQIRIRHSAIGLNFVDVYHRQGIYPLPLPAVPGVEGAGVVEAVGEYVTNVKVGDRVAYAGVVGAYAETRLLPAWRAVKLPDSLDFDLAGSTLLRGLTAFMLLHKVYPVSAGMVILVHAAAGGLGTILVRWAKSLGAEVIGTVSSLEKAQLARQAGADHVIVGRDVDLAVEVEKLTGGQGVHLAIDGIGGATLAKTIASVRPFGMTANIGQVAGAPPAVPLSALRSNAFSRPSVMAFTANEAAYRPAVMAVLEKMEAGVLDTPSRTYELTDAVAGHRDLEAGMITGAAVFRS</sequence>
<dbReference type="RefSeq" id="WP_165133808.1">
    <property type="nucleotide sequence ID" value="NZ_CP049250.1"/>
</dbReference>
<dbReference type="InterPro" id="IPR013154">
    <property type="entry name" value="ADH-like_N"/>
</dbReference>
<dbReference type="PANTHER" id="PTHR48106:SF13">
    <property type="entry name" value="QUINONE OXIDOREDUCTASE-RELATED"/>
    <property type="match status" value="1"/>
</dbReference>
<dbReference type="Pfam" id="PF08240">
    <property type="entry name" value="ADH_N"/>
    <property type="match status" value="1"/>
</dbReference>
<dbReference type="Proteomes" id="UP000519897">
    <property type="component" value="Unassembled WGS sequence"/>
</dbReference>
<dbReference type="EC" id="1.6.5.5" evidence="4"/>
<dbReference type="Gene3D" id="3.40.50.720">
    <property type="entry name" value="NAD(P)-binding Rossmann-like Domain"/>
    <property type="match status" value="1"/>
</dbReference>
<dbReference type="EMBL" id="JACIEC010000007">
    <property type="protein sequence ID" value="MBB4145369.1"/>
    <property type="molecule type" value="Genomic_DNA"/>
</dbReference>
<dbReference type="GO" id="GO:0005829">
    <property type="term" value="C:cytosol"/>
    <property type="evidence" value="ECO:0007669"/>
    <property type="project" value="TreeGrafter"/>
</dbReference>
<gene>
    <name evidence="4" type="ORF">GGQ72_003933</name>
</gene>
<dbReference type="InterPro" id="IPR011032">
    <property type="entry name" value="GroES-like_sf"/>
</dbReference>
<evidence type="ECO:0000313" key="4">
    <source>
        <dbReference type="EMBL" id="MBB4145369.1"/>
    </source>
</evidence>
<dbReference type="InterPro" id="IPR013149">
    <property type="entry name" value="ADH-like_C"/>
</dbReference>
<keyword evidence="5" id="KW-1185">Reference proteome</keyword>
<comment type="caution">
    <text evidence="4">The sequence shown here is derived from an EMBL/GenBank/DDBJ whole genome shotgun (WGS) entry which is preliminary data.</text>
</comment>
<keyword evidence="1" id="KW-0521">NADP</keyword>
<evidence type="ECO:0000313" key="5">
    <source>
        <dbReference type="Proteomes" id="UP000519897"/>
    </source>
</evidence>
<evidence type="ECO:0000256" key="2">
    <source>
        <dbReference type="ARBA" id="ARBA00023002"/>
    </source>
</evidence>
<dbReference type="SUPFAM" id="SSF50129">
    <property type="entry name" value="GroES-like"/>
    <property type="match status" value="1"/>
</dbReference>
<evidence type="ECO:0000259" key="3">
    <source>
        <dbReference type="SMART" id="SM00829"/>
    </source>
</evidence>
<dbReference type="PANTHER" id="PTHR48106">
    <property type="entry name" value="QUINONE OXIDOREDUCTASE PIG3-RELATED"/>
    <property type="match status" value="1"/>
</dbReference>
<keyword evidence="2 4" id="KW-0560">Oxidoreductase</keyword>
<dbReference type="SMART" id="SM00829">
    <property type="entry name" value="PKS_ER"/>
    <property type="match status" value="1"/>
</dbReference>
<dbReference type="GO" id="GO:0035925">
    <property type="term" value="F:mRNA 3'-UTR AU-rich region binding"/>
    <property type="evidence" value="ECO:0007669"/>
    <property type="project" value="TreeGrafter"/>
</dbReference>
<dbReference type="InterPro" id="IPR036291">
    <property type="entry name" value="NAD(P)-bd_dom_sf"/>
</dbReference>
<dbReference type="InterPro" id="IPR020843">
    <property type="entry name" value="ER"/>
</dbReference>
<reference evidence="4 5" key="1">
    <citation type="submission" date="2020-08" db="EMBL/GenBank/DDBJ databases">
        <title>Genomic Encyclopedia of Type Strains, Phase IV (KMG-IV): sequencing the most valuable type-strain genomes for metagenomic binning, comparative biology and taxonomic classification.</title>
        <authorList>
            <person name="Goeker M."/>
        </authorList>
    </citation>
    <scope>NUCLEOTIDE SEQUENCE [LARGE SCALE GENOMIC DNA]</scope>
    <source>
        <strain evidence="4 5">DSM 29514</strain>
    </source>
</reference>
<dbReference type="GO" id="GO:0003960">
    <property type="term" value="F:quinone reductase (NADPH) activity"/>
    <property type="evidence" value="ECO:0007669"/>
    <property type="project" value="UniProtKB-EC"/>
</dbReference>
<feature type="domain" description="Enoyl reductase (ER)" evidence="3">
    <location>
        <begin position="11"/>
        <end position="317"/>
    </location>
</feature>
<evidence type="ECO:0000256" key="1">
    <source>
        <dbReference type="ARBA" id="ARBA00022857"/>
    </source>
</evidence>
<dbReference type="AlphaFoldDB" id="A0A7W6LJ88"/>
<dbReference type="InterPro" id="IPR047618">
    <property type="entry name" value="QOR-like"/>
</dbReference>
<dbReference type="Pfam" id="PF00107">
    <property type="entry name" value="ADH_zinc_N"/>
    <property type="match status" value="1"/>
</dbReference>
<protein>
    <submittedName>
        <fullName evidence="4">NADPH2:quinone reductase</fullName>
        <ecNumber evidence="4">1.6.5.5</ecNumber>
    </submittedName>
</protein>
<name>A0A7W6LJ88_9HYPH</name>
<dbReference type="CDD" id="cd05286">
    <property type="entry name" value="QOR2"/>
    <property type="match status" value="1"/>
</dbReference>
<dbReference type="GO" id="GO:0070402">
    <property type="term" value="F:NADPH binding"/>
    <property type="evidence" value="ECO:0007669"/>
    <property type="project" value="TreeGrafter"/>
</dbReference>
<proteinExistence type="predicted"/>
<accession>A0A7W6LJ88</accession>
<dbReference type="SUPFAM" id="SSF51735">
    <property type="entry name" value="NAD(P)-binding Rossmann-fold domains"/>
    <property type="match status" value="1"/>
</dbReference>
<organism evidence="4 5">
    <name type="scientific">Rhizobium rhizoryzae</name>
    <dbReference type="NCBI Taxonomy" id="451876"/>
    <lineage>
        <taxon>Bacteria</taxon>
        <taxon>Pseudomonadati</taxon>
        <taxon>Pseudomonadota</taxon>
        <taxon>Alphaproteobacteria</taxon>
        <taxon>Hyphomicrobiales</taxon>
        <taxon>Rhizobiaceae</taxon>
        <taxon>Rhizobium/Agrobacterium group</taxon>
        <taxon>Rhizobium</taxon>
    </lineage>
</organism>
<dbReference type="Gene3D" id="3.90.180.10">
    <property type="entry name" value="Medium-chain alcohol dehydrogenases, catalytic domain"/>
    <property type="match status" value="1"/>
</dbReference>